<proteinExistence type="predicted"/>
<dbReference type="Pfam" id="PF02518">
    <property type="entry name" value="HATPase_c"/>
    <property type="match status" value="1"/>
</dbReference>
<keyword evidence="6" id="KW-0902">Two-component regulatory system</keyword>
<name>A0A347TLV6_9BACT</name>
<evidence type="ECO:0000256" key="1">
    <source>
        <dbReference type="ARBA" id="ARBA00000085"/>
    </source>
</evidence>
<keyword evidence="7" id="KW-1133">Transmembrane helix</keyword>
<feature type="transmembrane region" description="Helical" evidence="7">
    <location>
        <begin position="145"/>
        <end position="166"/>
    </location>
</feature>
<evidence type="ECO:0000259" key="8">
    <source>
        <dbReference type="PROSITE" id="PS50109"/>
    </source>
</evidence>
<reference evidence="9 12" key="3">
    <citation type="submission" date="2018-08" db="EMBL/GenBank/DDBJ databases">
        <title>Complete genome of the Arcobacter marinus type strain JCM 15502.</title>
        <authorList>
            <person name="Miller W.G."/>
            <person name="Yee E."/>
            <person name="Huynh S."/>
            <person name="Parker C.T."/>
        </authorList>
    </citation>
    <scope>NUCLEOTIDE SEQUENCE [LARGE SCALE GENOMIC DNA]</scope>
    <source>
        <strain evidence="9 12">JCM 15502</strain>
    </source>
</reference>
<dbReference type="InterPro" id="IPR036097">
    <property type="entry name" value="HisK_dim/P_sf"/>
</dbReference>
<dbReference type="InterPro" id="IPR003661">
    <property type="entry name" value="HisK_dim/P_dom"/>
</dbReference>
<dbReference type="EMBL" id="NXAO01000054">
    <property type="protein sequence ID" value="PHO14451.1"/>
    <property type="molecule type" value="Genomic_DNA"/>
</dbReference>
<organism evidence="9 12">
    <name type="scientific">Malaciobacter marinus</name>
    <dbReference type="NCBI Taxonomy" id="505249"/>
    <lineage>
        <taxon>Bacteria</taxon>
        <taxon>Pseudomonadati</taxon>
        <taxon>Campylobacterota</taxon>
        <taxon>Epsilonproteobacteria</taxon>
        <taxon>Campylobacterales</taxon>
        <taxon>Arcobacteraceae</taxon>
        <taxon>Malaciobacter</taxon>
    </lineage>
</organism>
<dbReference type="InterPro" id="IPR050351">
    <property type="entry name" value="BphY/WalK/GraS-like"/>
</dbReference>
<keyword evidence="5 9" id="KW-0418">Kinase</keyword>
<dbReference type="GO" id="GO:0016036">
    <property type="term" value="P:cellular response to phosphate starvation"/>
    <property type="evidence" value="ECO:0007669"/>
    <property type="project" value="TreeGrafter"/>
</dbReference>
<dbReference type="EMBL" id="CP032101">
    <property type="protein sequence ID" value="AXX87584.1"/>
    <property type="molecule type" value="Genomic_DNA"/>
</dbReference>
<dbReference type="AlphaFoldDB" id="A0A347TLV6"/>
<evidence type="ECO:0000313" key="9">
    <source>
        <dbReference type="EMBL" id="AXX87584.1"/>
    </source>
</evidence>
<dbReference type="InterPro" id="IPR036890">
    <property type="entry name" value="HATPase_C_sf"/>
</dbReference>
<dbReference type="InterPro" id="IPR004358">
    <property type="entry name" value="Sig_transdc_His_kin-like_C"/>
</dbReference>
<dbReference type="CDD" id="cd00075">
    <property type="entry name" value="HATPase"/>
    <property type="match status" value="1"/>
</dbReference>
<feature type="transmembrane region" description="Helical" evidence="7">
    <location>
        <begin position="12"/>
        <end position="32"/>
    </location>
</feature>
<keyword evidence="7" id="KW-0812">Transmembrane</keyword>
<dbReference type="GO" id="GO:0004721">
    <property type="term" value="F:phosphoprotein phosphatase activity"/>
    <property type="evidence" value="ECO:0007669"/>
    <property type="project" value="TreeGrafter"/>
</dbReference>
<dbReference type="PANTHER" id="PTHR45453">
    <property type="entry name" value="PHOSPHATE REGULON SENSOR PROTEIN PHOR"/>
    <property type="match status" value="1"/>
</dbReference>
<dbReference type="Gene3D" id="3.30.565.10">
    <property type="entry name" value="Histidine kinase-like ATPase, C-terminal domain"/>
    <property type="match status" value="1"/>
</dbReference>
<dbReference type="Proteomes" id="UP000264693">
    <property type="component" value="Chromosome"/>
</dbReference>
<dbReference type="GO" id="GO:0005886">
    <property type="term" value="C:plasma membrane"/>
    <property type="evidence" value="ECO:0007669"/>
    <property type="project" value="TreeGrafter"/>
</dbReference>
<evidence type="ECO:0000256" key="2">
    <source>
        <dbReference type="ARBA" id="ARBA00012438"/>
    </source>
</evidence>
<evidence type="ECO:0000256" key="3">
    <source>
        <dbReference type="ARBA" id="ARBA00022553"/>
    </source>
</evidence>
<gene>
    <name evidence="9" type="ORF">AMRN_1857</name>
    <name evidence="10" type="ORF">CPH92_11605</name>
</gene>
<keyword evidence="4" id="KW-0808">Transferase</keyword>
<dbReference type="PRINTS" id="PR00344">
    <property type="entry name" value="BCTRLSENSOR"/>
</dbReference>
<evidence type="ECO:0000313" key="11">
    <source>
        <dbReference type="Proteomes" id="UP000224740"/>
    </source>
</evidence>
<keyword evidence="3" id="KW-0597">Phosphoprotein</keyword>
<dbReference type="KEGG" id="amar:AMRN_1857"/>
<evidence type="ECO:0000256" key="7">
    <source>
        <dbReference type="SAM" id="Phobius"/>
    </source>
</evidence>
<dbReference type="SMART" id="SM00387">
    <property type="entry name" value="HATPase_c"/>
    <property type="match status" value="1"/>
</dbReference>
<dbReference type="InterPro" id="IPR003594">
    <property type="entry name" value="HATPase_dom"/>
</dbReference>
<dbReference type="PANTHER" id="PTHR45453:SF1">
    <property type="entry name" value="PHOSPHATE REGULON SENSOR PROTEIN PHOR"/>
    <property type="match status" value="1"/>
</dbReference>
<dbReference type="EC" id="2.7.13.3" evidence="2"/>
<evidence type="ECO:0000313" key="12">
    <source>
        <dbReference type="Proteomes" id="UP000264693"/>
    </source>
</evidence>
<evidence type="ECO:0000256" key="4">
    <source>
        <dbReference type="ARBA" id="ARBA00022679"/>
    </source>
</evidence>
<keyword evidence="7" id="KW-0472">Membrane</keyword>
<sequence>MNKDERKALISFLSIYVGSVILLVGLLLYFYYKNELKSVAEHCNMQMSNAANEIKSQILNSYMNKEKLKPIKLKHKDIQYALFDENKKLIFSNMHKEQELTLKKDLYETQEYTYYVTYLYEKNIPIRYIAIQTCTGVQDKNKLKIIMGLILIFSSIFVGCIAYLLAKLLLKPVREKVESMDKFIKDSAHELNTPILVLMTSVSMLKKGKNPEKMMKYIISSSKQISQLYNDIHFSTFEKNDESLEEEFCLSELISHSVEYFNDISITKNITIKASVEPCKIKVDKNKMQKVVNNLISNAIKYSHNNSNIIVTLKDAVLTVQDFGIGISKEEQAQIFKRYKRGNNNEGGFGIGLDIVKGIVKEYNLNLSLKSIENEGSLFSIDFTKVLV</sequence>
<dbReference type="Gene3D" id="1.10.287.130">
    <property type="match status" value="1"/>
</dbReference>
<evidence type="ECO:0000313" key="10">
    <source>
        <dbReference type="EMBL" id="PHO14451.1"/>
    </source>
</evidence>
<evidence type="ECO:0000256" key="5">
    <source>
        <dbReference type="ARBA" id="ARBA00022777"/>
    </source>
</evidence>
<accession>A0A347TLV6</accession>
<dbReference type="PROSITE" id="PS50109">
    <property type="entry name" value="HIS_KIN"/>
    <property type="match status" value="1"/>
</dbReference>
<dbReference type="RefSeq" id="WP_099312016.1">
    <property type="nucleotide sequence ID" value="NZ_CP032101.1"/>
</dbReference>
<feature type="domain" description="Histidine kinase" evidence="8">
    <location>
        <begin position="186"/>
        <end position="387"/>
    </location>
</feature>
<dbReference type="GO" id="GO:0000155">
    <property type="term" value="F:phosphorelay sensor kinase activity"/>
    <property type="evidence" value="ECO:0007669"/>
    <property type="project" value="InterPro"/>
</dbReference>
<dbReference type="SUPFAM" id="SSF47384">
    <property type="entry name" value="Homodimeric domain of signal transducing histidine kinase"/>
    <property type="match status" value="1"/>
</dbReference>
<keyword evidence="11" id="KW-1185">Reference proteome</keyword>
<dbReference type="InterPro" id="IPR005467">
    <property type="entry name" value="His_kinase_dom"/>
</dbReference>
<dbReference type="CDD" id="cd00082">
    <property type="entry name" value="HisKA"/>
    <property type="match status" value="1"/>
</dbReference>
<dbReference type="Proteomes" id="UP000224740">
    <property type="component" value="Unassembled WGS sequence"/>
</dbReference>
<comment type="catalytic activity">
    <reaction evidence="1">
        <text>ATP + protein L-histidine = ADP + protein N-phospho-L-histidine.</text>
        <dbReference type="EC" id="2.7.13.3"/>
    </reaction>
</comment>
<dbReference type="Pfam" id="PF00512">
    <property type="entry name" value="HisKA"/>
    <property type="match status" value="1"/>
</dbReference>
<dbReference type="SMART" id="SM00388">
    <property type="entry name" value="HisKA"/>
    <property type="match status" value="1"/>
</dbReference>
<reference evidence="11" key="1">
    <citation type="submission" date="2017-09" db="EMBL/GenBank/DDBJ databases">
        <title>Arcobacter canalis sp. nov., a new species isolated from a water canal contaminated with urban sewage.</title>
        <authorList>
            <person name="Perez-Cataluna A."/>
            <person name="Salas-Masso N."/>
            <person name="Figueras M.J."/>
        </authorList>
    </citation>
    <scope>NUCLEOTIDE SEQUENCE [LARGE SCALE GENOMIC DNA]</scope>
    <source>
        <strain evidence="11">CECT 7727</strain>
    </source>
</reference>
<reference evidence="10" key="2">
    <citation type="submission" date="2017-09" db="EMBL/GenBank/DDBJ databases">
        <authorList>
            <person name="Perez-Cataluna A."/>
            <person name="Figueras M.J."/>
            <person name="Salas-Masso N."/>
        </authorList>
    </citation>
    <scope>NUCLEOTIDE SEQUENCE</scope>
    <source>
        <strain evidence="10">CECT 7727</strain>
    </source>
</reference>
<evidence type="ECO:0000256" key="6">
    <source>
        <dbReference type="ARBA" id="ARBA00023012"/>
    </source>
</evidence>
<dbReference type="SUPFAM" id="SSF55874">
    <property type="entry name" value="ATPase domain of HSP90 chaperone/DNA topoisomerase II/histidine kinase"/>
    <property type="match status" value="1"/>
</dbReference>
<protein>
    <recommendedName>
        <fullName evidence="2">histidine kinase</fullName>
        <ecNumber evidence="2">2.7.13.3</ecNumber>
    </recommendedName>
</protein>